<keyword evidence="1 4" id="KW-0378">Hydrolase</keyword>
<dbReference type="InterPro" id="IPR000086">
    <property type="entry name" value="NUDIX_hydrolase_dom"/>
</dbReference>
<dbReference type="HOGENOM" id="CLU_062658_5_0_11"/>
<protein>
    <submittedName>
        <fullName evidence="4">NUDIX hydrolase</fullName>
    </submittedName>
</protein>
<evidence type="ECO:0000313" key="5">
    <source>
        <dbReference type="Proteomes" id="UP000001549"/>
    </source>
</evidence>
<dbReference type="GO" id="GO:0005829">
    <property type="term" value="C:cytosol"/>
    <property type="evidence" value="ECO:0007669"/>
    <property type="project" value="TreeGrafter"/>
</dbReference>
<feature type="compositionally biased region" description="Gly residues" evidence="2">
    <location>
        <begin position="11"/>
        <end position="26"/>
    </location>
</feature>
<feature type="region of interest" description="Disordered" evidence="2">
    <location>
        <begin position="1"/>
        <end position="83"/>
    </location>
</feature>
<dbReference type="PANTHER" id="PTHR11839:SF31">
    <property type="entry name" value="ADP-RIBOSE PYROPHOSPHATASE"/>
    <property type="match status" value="1"/>
</dbReference>
<feature type="domain" description="Nudix hydrolase" evidence="3">
    <location>
        <begin position="124"/>
        <end position="258"/>
    </location>
</feature>
<evidence type="ECO:0000313" key="4">
    <source>
        <dbReference type="EMBL" id="AEH10554.1"/>
    </source>
</evidence>
<feature type="compositionally biased region" description="Polar residues" evidence="2">
    <location>
        <begin position="47"/>
        <end position="60"/>
    </location>
</feature>
<evidence type="ECO:0000256" key="1">
    <source>
        <dbReference type="ARBA" id="ARBA00022801"/>
    </source>
</evidence>
<dbReference type="InterPro" id="IPR015797">
    <property type="entry name" value="NUDIX_hydrolase-like_dom_sf"/>
</dbReference>
<dbReference type="eggNOG" id="COG0494">
    <property type="taxonomic scope" value="Bacteria"/>
</dbReference>
<dbReference type="CDD" id="cd24158">
    <property type="entry name" value="NUDIX_ADPRase_Rv1700"/>
    <property type="match status" value="1"/>
</dbReference>
<name>F8AV43_9ACTN</name>
<organism evidence="4 5">
    <name type="scientific">Candidatus Protofrankia datiscae</name>
    <dbReference type="NCBI Taxonomy" id="2716812"/>
    <lineage>
        <taxon>Bacteria</taxon>
        <taxon>Bacillati</taxon>
        <taxon>Actinomycetota</taxon>
        <taxon>Actinomycetes</taxon>
        <taxon>Frankiales</taxon>
        <taxon>Frankiaceae</taxon>
        <taxon>Protofrankia</taxon>
    </lineage>
</organism>
<proteinExistence type="predicted"/>
<evidence type="ECO:0000256" key="2">
    <source>
        <dbReference type="SAM" id="MobiDB-lite"/>
    </source>
</evidence>
<feature type="compositionally biased region" description="Low complexity" evidence="2">
    <location>
        <begin position="1"/>
        <end position="10"/>
    </location>
</feature>
<dbReference type="GO" id="GO:0006753">
    <property type="term" value="P:nucleoside phosphate metabolic process"/>
    <property type="evidence" value="ECO:0007669"/>
    <property type="project" value="TreeGrafter"/>
</dbReference>
<dbReference type="AlphaFoldDB" id="F8AV43"/>
<dbReference type="EMBL" id="CP002801">
    <property type="protein sequence ID" value="AEH10554.1"/>
    <property type="molecule type" value="Genomic_DNA"/>
</dbReference>
<gene>
    <name evidence="4" type="ordered locus">FsymDg_3248</name>
</gene>
<dbReference type="KEGG" id="fsy:FsymDg_3248"/>
<evidence type="ECO:0000259" key="3">
    <source>
        <dbReference type="PROSITE" id="PS51462"/>
    </source>
</evidence>
<sequence length="291" mass="29972">MATRNVTTGNAAGGAQAGGATAGGVGEPDARGPDGARADSAPAAGPQTDNTPPAESSAAPTNGAPVDGGPAAGTPAAEAGYRSDSGHRYEVVESDVVFTGRIIRLRRDIVRMPDGGVSQRDVIMHPGAVGVVALDESGRVVMVNQYRHPVRRPLWELPAGILDIPGEPLATAAARELAEEAHLTAARWDLLVDVLASPGMTDEAYRVFLARELAVIPPSQRHVGVHEEADMRTRRVDLDEAVADVLSGTITNAMAVIGILAAATARAGGFTSLRAADTPWPDRPTPGAPVS</sequence>
<dbReference type="Gene3D" id="3.90.79.10">
    <property type="entry name" value="Nucleoside Triphosphate Pyrophosphohydrolase"/>
    <property type="match status" value="1"/>
</dbReference>
<reference evidence="4 5" key="1">
    <citation type="submission" date="2011-05" db="EMBL/GenBank/DDBJ databases">
        <title>Complete sequence of chromosome of Frankia symbiont of Datisca glomerata.</title>
        <authorList>
            <consortium name="US DOE Joint Genome Institute"/>
            <person name="Lucas S."/>
            <person name="Han J."/>
            <person name="Lapidus A."/>
            <person name="Cheng J.-F."/>
            <person name="Goodwin L."/>
            <person name="Pitluck S."/>
            <person name="Peters L."/>
            <person name="Mikhailova N."/>
            <person name="Chertkov O."/>
            <person name="Teshima H."/>
            <person name="Han C."/>
            <person name="Tapia R."/>
            <person name="Land M."/>
            <person name="Hauser L."/>
            <person name="Kyrpides N."/>
            <person name="Ivanova N."/>
            <person name="Pagani I."/>
            <person name="Berry A."/>
            <person name="Pawlowski K."/>
            <person name="Persson T."/>
            <person name="Vanden Heuvel B."/>
            <person name="Benson D."/>
            <person name="Woyke T."/>
        </authorList>
    </citation>
    <scope>NUCLEOTIDE SEQUENCE [LARGE SCALE GENOMIC DNA]</scope>
    <source>
        <strain evidence="5">4085684</strain>
    </source>
</reference>
<dbReference type="GO" id="GO:0019693">
    <property type="term" value="P:ribose phosphate metabolic process"/>
    <property type="evidence" value="ECO:0007669"/>
    <property type="project" value="TreeGrafter"/>
</dbReference>
<dbReference type="STRING" id="656024.FsymDg_3248"/>
<dbReference type="SUPFAM" id="SSF55811">
    <property type="entry name" value="Nudix"/>
    <property type="match status" value="1"/>
</dbReference>
<dbReference type="PROSITE" id="PS51462">
    <property type="entry name" value="NUDIX"/>
    <property type="match status" value="1"/>
</dbReference>
<keyword evidence="5" id="KW-1185">Reference proteome</keyword>
<dbReference type="GO" id="GO:0016787">
    <property type="term" value="F:hydrolase activity"/>
    <property type="evidence" value="ECO:0007669"/>
    <property type="project" value="UniProtKB-KW"/>
</dbReference>
<dbReference type="Pfam" id="PF00293">
    <property type="entry name" value="NUDIX"/>
    <property type="match status" value="1"/>
</dbReference>
<feature type="compositionally biased region" description="Low complexity" evidence="2">
    <location>
        <begin position="63"/>
        <end position="80"/>
    </location>
</feature>
<accession>F8AV43</accession>
<dbReference type="Proteomes" id="UP000001549">
    <property type="component" value="Chromosome"/>
</dbReference>
<feature type="compositionally biased region" description="Basic and acidic residues" evidence="2">
    <location>
        <begin position="28"/>
        <end position="37"/>
    </location>
</feature>
<dbReference type="PANTHER" id="PTHR11839">
    <property type="entry name" value="UDP/ADP-SUGAR PYROPHOSPHATASE"/>
    <property type="match status" value="1"/>
</dbReference>